<evidence type="ECO:0000259" key="5">
    <source>
        <dbReference type="Pfam" id="PF00891"/>
    </source>
</evidence>
<evidence type="ECO:0000259" key="6">
    <source>
        <dbReference type="Pfam" id="PF08100"/>
    </source>
</evidence>
<feature type="domain" description="O-methyltransferase C-terminal" evidence="5">
    <location>
        <begin position="598"/>
        <end position="779"/>
    </location>
</feature>
<dbReference type="InterPro" id="IPR001077">
    <property type="entry name" value="COMT_C"/>
</dbReference>
<feature type="region of interest" description="Disordered" evidence="4">
    <location>
        <begin position="790"/>
        <end position="812"/>
    </location>
</feature>
<keyword evidence="1" id="KW-0489">Methyltransferase</keyword>
<evidence type="ECO:0000313" key="7">
    <source>
        <dbReference type="EMBL" id="KAK0529471.1"/>
    </source>
</evidence>
<dbReference type="Gene3D" id="3.40.50.150">
    <property type="entry name" value="Vaccinia Virus protein VP39"/>
    <property type="match status" value="1"/>
</dbReference>
<dbReference type="GO" id="GO:0032259">
    <property type="term" value="P:methylation"/>
    <property type="evidence" value="ECO:0007669"/>
    <property type="project" value="UniProtKB-KW"/>
</dbReference>
<dbReference type="AlphaFoldDB" id="A0AAN6JKE0"/>
<dbReference type="SUPFAM" id="SSF46785">
    <property type="entry name" value="Winged helix' DNA-binding domain"/>
    <property type="match status" value="1"/>
</dbReference>
<evidence type="ECO:0008006" key="9">
    <source>
        <dbReference type="Google" id="ProtNLM"/>
    </source>
</evidence>
<keyword evidence="3" id="KW-0949">S-adenosyl-L-methionine</keyword>
<name>A0AAN6JKE0_9BASI</name>
<protein>
    <recommendedName>
        <fullName evidence="9">O-methyltransferase domain-containing protein</fullName>
    </recommendedName>
</protein>
<dbReference type="Pfam" id="PF00891">
    <property type="entry name" value="Methyltransf_2"/>
    <property type="match status" value="1"/>
</dbReference>
<feature type="region of interest" description="Disordered" evidence="4">
    <location>
        <begin position="176"/>
        <end position="376"/>
    </location>
</feature>
<dbReference type="PANTHER" id="PTHR43712">
    <property type="entry name" value="PUTATIVE (AFU_ORTHOLOGUE AFUA_4G14580)-RELATED"/>
    <property type="match status" value="1"/>
</dbReference>
<sequence>MSQVSTTTSSYLLTKFARQDVNVAHPEQGLAWSFFDKPTLFVKLFRTTTSPGPYHDALSKLGAAPRNGQKTTSSMRLEVEWQVENVGSSQTQTAESPYQSICLQTLDFDDQARMLASAASRSEIPLKATYQDDMVGFRYLDSTLQAALKFPNRADMFRFLGEIENVCPCAETTAAPVPPVVAPKTTAGSEVARPRPATSSSNVNQSSAAEASAARNLSEVSTKTTAKPSARPNQSSADEEPGQVSTQSVDSEPNAPSAANADNGGQNKPAKAAKGKKKANPLKPALAGEPTSTSNDGAPEQSKAKSTKAAPKSRAKPKSRADRYAETSTQTEVPTAVSVTSHPAIPAAAERGDSHPGALANATMGSSADTASSSNNVVPTSAASGLDYLHLPPIEEAEARLRSLTQEELVAALQELMNSEWASVVTINDALSTYEEELRSAGHGDLNLEEEGKPKPLDASTRMAEARFTCLNALDVLRASLQSPAEAMYQMYVSTFESSAALIAVQHGIPDAIWEATKDSDEGVSVETLASKVGMNAGKLSRVLRMLAVRHWLRELTEGHFRLTRLGTSLLRDQSVAAWIAVQGAWIFPSLDQLGNTLTDPVSRNSVDEHQTAFARSLGRGQSAFEYLSSNVGAARLFGLSMQAAGEVQLAASLREFPWRERLANKTLVDVGGGAGHFSVEFAKMKDIPGLRIVVQDLPGTFEQAEETFKKQAPELVAAGRATFEASDFFKPNARSGEDVCYLLRSILHDWADEYCVKILSALAQSMHPASPIFIHDVLIRPCLPPRRLSAESTGQSVKTEEEASQSDGAAWPIPRNFGGNASQTYALDYLMLCAFNGQERTEAQMASLATRAGLRLARVTPLTSGRAVFELRRA</sequence>
<dbReference type="GO" id="GO:0008171">
    <property type="term" value="F:O-methyltransferase activity"/>
    <property type="evidence" value="ECO:0007669"/>
    <property type="project" value="InterPro"/>
</dbReference>
<gene>
    <name evidence="7" type="ORF">OC842_004221</name>
</gene>
<feature type="compositionally biased region" description="Polar residues" evidence="4">
    <location>
        <begin position="363"/>
        <end position="376"/>
    </location>
</feature>
<evidence type="ECO:0000313" key="8">
    <source>
        <dbReference type="Proteomes" id="UP001176521"/>
    </source>
</evidence>
<evidence type="ECO:0000256" key="3">
    <source>
        <dbReference type="ARBA" id="ARBA00022691"/>
    </source>
</evidence>
<keyword evidence="8" id="KW-1185">Reference proteome</keyword>
<feature type="compositionally biased region" description="Polar residues" evidence="4">
    <location>
        <begin position="326"/>
        <end position="341"/>
    </location>
</feature>
<dbReference type="Pfam" id="PF08100">
    <property type="entry name" value="Dimerisation"/>
    <property type="match status" value="1"/>
</dbReference>
<feature type="compositionally biased region" description="Polar residues" evidence="4">
    <location>
        <begin position="197"/>
        <end position="209"/>
    </location>
</feature>
<dbReference type="InterPro" id="IPR016461">
    <property type="entry name" value="COMT-like"/>
</dbReference>
<dbReference type="Proteomes" id="UP001176521">
    <property type="component" value="Unassembled WGS sequence"/>
</dbReference>
<keyword evidence="2" id="KW-0808">Transferase</keyword>
<dbReference type="InterPro" id="IPR029063">
    <property type="entry name" value="SAM-dependent_MTases_sf"/>
</dbReference>
<dbReference type="PANTHER" id="PTHR43712:SF2">
    <property type="entry name" value="O-METHYLTRANSFERASE CICE"/>
    <property type="match status" value="1"/>
</dbReference>
<dbReference type="InterPro" id="IPR036388">
    <property type="entry name" value="WH-like_DNA-bd_sf"/>
</dbReference>
<evidence type="ECO:0000256" key="2">
    <source>
        <dbReference type="ARBA" id="ARBA00022679"/>
    </source>
</evidence>
<dbReference type="InterPro" id="IPR036390">
    <property type="entry name" value="WH_DNA-bd_sf"/>
</dbReference>
<feature type="domain" description="O-methyltransferase dimerisation" evidence="6">
    <location>
        <begin position="498"/>
        <end position="572"/>
    </location>
</feature>
<organism evidence="7 8">
    <name type="scientific">Tilletia horrida</name>
    <dbReference type="NCBI Taxonomy" id="155126"/>
    <lineage>
        <taxon>Eukaryota</taxon>
        <taxon>Fungi</taxon>
        <taxon>Dikarya</taxon>
        <taxon>Basidiomycota</taxon>
        <taxon>Ustilaginomycotina</taxon>
        <taxon>Exobasidiomycetes</taxon>
        <taxon>Tilletiales</taxon>
        <taxon>Tilletiaceae</taxon>
        <taxon>Tilletia</taxon>
    </lineage>
</organism>
<dbReference type="InterPro" id="IPR012967">
    <property type="entry name" value="COMT_dimerisation"/>
</dbReference>
<dbReference type="EMBL" id="JAPDMQ010000242">
    <property type="protein sequence ID" value="KAK0529471.1"/>
    <property type="molecule type" value="Genomic_DNA"/>
</dbReference>
<accession>A0AAN6JKE0</accession>
<feature type="compositionally biased region" description="Basic residues" evidence="4">
    <location>
        <begin position="271"/>
        <end position="280"/>
    </location>
</feature>
<reference evidence="7" key="1">
    <citation type="journal article" date="2023" name="PhytoFront">
        <title>Draft Genome Resources of Seven Strains of Tilletia horrida, Causal Agent of Kernel Smut of Rice.</title>
        <authorList>
            <person name="Khanal S."/>
            <person name="Antony Babu S."/>
            <person name="Zhou X.G."/>
        </authorList>
    </citation>
    <scope>NUCLEOTIDE SEQUENCE</scope>
    <source>
        <strain evidence="7">TX3</strain>
    </source>
</reference>
<feature type="compositionally biased region" description="Polar residues" evidence="4">
    <location>
        <begin position="218"/>
        <end position="236"/>
    </location>
</feature>
<dbReference type="PROSITE" id="PS51683">
    <property type="entry name" value="SAM_OMT_II"/>
    <property type="match status" value="1"/>
</dbReference>
<evidence type="ECO:0000256" key="4">
    <source>
        <dbReference type="SAM" id="MobiDB-lite"/>
    </source>
</evidence>
<dbReference type="Gene3D" id="1.10.10.10">
    <property type="entry name" value="Winged helix-like DNA-binding domain superfamily/Winged helix DNA-binding domain"/>
    <property type="match status" value="1"/>
</dbReference>
<comment type="caution">
    <text evidence="7">The sequence shown here is derived from an EMBL/GenBank/DDBJ whole genome shotgun (WGS) entry which is preliminary data.</text>
</comment>
<dbReference type="SUPFAM" id="SSF53335">
    <property type="entry name" value="S-adenosyl-L-methionine-dependent methyltransferases"/>
    <property type="match status" value="1"/>
</dbReference>
<evidence type="ECO:0000256" key="1">
    <source>
        <dbReference type="ARBA" id="ARBA00022603"/>
    </source>
</evidence>
<proteinExistence type="predicted"/>